<reference evidence="1" key="1">
    <citation type="submission" date="2023-10" db="EMBL/GenBank/DDBJ databases">
        <authorList>
            <person name="Chen Y."/>
            <person name="Shah S."/>
            <person name="Dougan E. K."/>
            <person name="Thang M."/>
            <person name="Chan C."/>
        </authorList>
    </citation>
    <scope>NUCLEOTIDE SEQUENCE [LARGE SCALE GENOMIC DNA]</scope>
</reference>
<evidence type="ECO:0000313" key="1">
    <source>
        <dbReference type="EMBL" id="CAK0831923.1"/>
    </source>
</evidence>
<dbReference type="EMBL" id="CAUYUJ010011503">
    <property type="protein sequence ID" value="CAK0831923.1"/>
    <property type="molecule type" value="Genomic_DNA"/>
</dbReference>
<comment type="caution">
    <text evidence="1">The sequence shown here is derived from an EMBL/GenBank/DDBJ whole genome shotgun (WGS) entry which is preliminary data.</text>
</comment>
<evidence type="ECO:0000313" key="2">
    <source>
        <dbReference type="Proteomes" id="UP001189429"/>
    </source>
</evidence>
<proteinExistence type="predicted"/>
<gene>
    <name evidence="1" type="ORF">PCOR1329_LOCUS30134</name>
</gene>
<name>A0ABN9SJM0_9DINO</name>
<keyword evidence="2" id="KW-1185">Reference proteome</keyword>
<accession>A0ABN9SJM0</accession>
<organism evidence="1 2">
    <name type="scientific">Prorocentrum cordatum</name>
    <dbReference type="NCBI Taxonomy" id="2364126"/>
    <lineage>
        <taxon>Eukaryota</taxon>
        <taxon>Sar</taxon>
        <taxon>Alveolata</taxon>
        <taxon>Dinophyceae</taxon>
        <taxon>Prorocentrales</taxon>
        <taxon>Prorocentraceae</taxon>
        <taxon>Prorocentrum</taxon>
    </lineage>
</organism>
<evidence type="ECO:0008006" key="3">
    <source>
        <dbReference type="Google" id="ProtNLM"/>
    </source>
</evidence>
<feature type="non-terminal residue" evidence="1">
    <location>
        <position position="1"/>
    </location>
</feature>
<protein>
    <recommendedName>
        <fullName evidence="3">Hexosyltransferase</fullName>
    </recommendedName>
</protein>
<dbReference type="Proteomes" id="UP001189429">
    <property type="component" value="Unassembled WGS sequence"/>
</dbReference>
<sequence>GNVTLSIAKPSKPKKLRAPWGQTGCFLAWVSIVSSAEKCYPLRVSQIKFVYGLVREVRRLKASGGAMPRWWLVKDDDTYVNMANLVEVCGGAGWVLSAELAERLCLGPLGDAWIHEEMNMIVHPRRAAWYDQWLRFILRFMMTVPPEKYATVIRLEEMNEFAPGSDGCTHKRPEWTTCYDLGKVCRCSRALKPATFHLKGDWRKELDVIIGAGL</sequence>